<accession>A0A8C3BVB1</accession>
<name>A0A8C3BVB1_CAIMO</name>
<keyword evidence="5" id="KW-0677">Repeat</keyword>
<dbReference type="GO" id="GO:0004908">
    <property type="term" value="F:interleukin-1 receptor activity"/>
    <property type="evidence" value="ECO:0007669"/>
    <property type="project" value="InterPro"/>
</dbReference>
<keyword evidence="7 14" id="KW-1133">Transmembrane helix</keyword>
<dbReference type="InterPro" id="IPR000157">
    <property type="entry name" value="TIR_dom"/>
</dbReference>
<keyword evidence="11" id="KW-0675">Receptor</keyword>
<comment type="subcellular location">
    <subcellularLocation>
        <location evidence="1">Membrane</location>
        <topology evidence="1">Single-pass type I membrane protein</topology>
    </subcellularLocation>
</comment>
<keyword evidence="13" id="KW-0393">Immunoglobulin domain</keyword>
<dbReference type="GO" id="GO:0002113">
    <property type="term" value="F:interleukin-33 binding"/>
    <property type="evidence" value="ECO:0007669"/>
    <property type="project" value="TreeGrafter"/>
</dbReference>
<dbReference type="SMART" id="SM00408">
    <property type="entry name" value="IGc2"/>
    <property type="match status" value="1"/>
</dbReference>
<dbReference type="Pfam" id="PF01582">
    <property type="entry name" value="TIR"/>
    <property type="match status" value="1"/>
</dbReference>
<evidence type="ECO:0000259" key="16">
    <source>
        <dbReference type="PROSITE" id="PS50104"/>
    </source>
</evidence>
<feature type="chain" id="PRO_5034754989" evidence="15">
    <location>
        <begin position="21"/>
        <end position="563"/>
    </location>
</feature>
<feature type="domain" description="Ig-like" evidence="17">
    <location>
        <begin position="106"/>
        <end position="223"/>
    </location>
</feature>
<evidence type="ECO:0000256" key="4">
    <source>
        <dbReference type="ARBA" id="ARBA00022729"/>
    </source>
</evidence>
<dbReference type="Gene3D" id="3.40.50.10140">
    <property type="entry name" value="Toll/interleukin-1 receptor homology (TIR) domain"/>
    <property type="match status" value="1"/>
</dbReference>
<dbReference type="InterPro" id="IPR003598">
    <property type="entry name" value="Ig_sub2"/>
</dbReference>
<evidence type="ECO:0000256" key="13">
    <source>
        <dbReference type="ARBA" id="ARBA00023319"/>
    </source>
</evidence>
<dbReference type="InterPro" id="IPR004074">
    <property type="entry name" value="IL-1_rcpt_I/II-typ"/>
</dbReference>
<dbReference type="PANTHER" id="PTHR11890">
    <property type="entry name" value="INTERLEUKIN-1 RECEPTOR FAMILY MEMBER"/>
    <property type="match status" value="1"/>
</dbReference>
<dbReference type="PRINTS" id="PR01537">
    <property type="entry name" value="INTRLKN1R1F"/>
</dbReference>
<dbReference type="GO" id="GO:0016787">
    <property type="term" value="F:hydrolase activity"/>
    <property type="evidence" value="ECO:0007669"/>
    <property type="project" value="UniProtKB-KW"/>
</dbReference>
<dbReference type="InterPro" id="IPR035897">
    <property type="entry name" value="Toll_tir_struct_dom_sf"/>
</dbReference>
<dbReference type="FunFam" id="3.40.50.10140:FF:000002">
    <property type="entry name" value="Interleukin 1 receptor accessory protein"/>
    <property type="match status" value="1"/>
</dbReference>
<dbReference type="AlphaFoldDB" id="A0A8C3BVB1"/>
<dbReference type="InterPro" id="IPR015621">
    <property type="entry name" value="IL-1_rcpt_fam"/>
</dbReference>
<keyword evidence="10" id="KW-1015">Disulfide bond</keyword>
<evidence type="ECO:0000256" key="9">
    <source>
        <dbReference type="ARBA" id="ARBA00023136"/>
    </source>
</evidence>
<dbReference type="InterPro" id="IPR007110">
    <property type="entry name" value="Ig-like_dom"/>
</dbReference>
<dbReference type="SUPFAM" id="SSF52200">
    <property type="entry name" value="Toll/Interleukin receptor TIR domain"/>
    <property type="match status" value="1"/>
</dbReference>
<keyword evidence="12" id="KW-0325">Glycoprotein</keyword>
<dbReference type="SUPFAM" id="SSF48726">
    <property type="entry name" value="Immunoglobulin"/>
    <property type="match status" value="2"/>
</dbReference>
<dbReference type="InterPro" id="IPR013783">
    <property type="entry name" value="Ig-like_fold"/>
</dbReference>
<dbReference type="InterPro" id="IPR036179">
    <property type="entry name" value="Ig-like_dom_sf"/>
</dbReference>
<feature type="domain" description="Ig-like" evidence="17">
    <location>
        <begin position="236"/>
        <end position="343"/>
    </location>
</feature>
<keyword evidence="19" id="KW-1185">Reference proteome</keyword>
<feature type="domain" description="Ig-like" evidence="17">
    <location>
        <begin position="14"/>
        <end position="103"/>
    </location>
</feature>
<dbReference type="Pfam" id="PF00047">
    <property type="entry name" value="ig"/>
    <property type="match status" value="1"/>
</dbReference>
<dbReference type="PRINTS" id="PR01536">
    <property type="entry name" value="INTRLKN1R12F"/>
</dbReference>
<evidence type="ECO:0000313" key="18">
    <source>
        <dbReference type="Ensembl" id="ENSCMMP00000010603.1"/>
    </source>
</evidence>
<evidence type="ECO:0000256" key="3">
    <source>
        <dbReference type="ARBA" id="ARBA00022692"/>
    </source>
</evidence>
<dbReference type="FunFam" id="2.60.40.10:FF:000284">
    <property type="entry name" value="interleukin-1 receptor accessory protein-like 1"/>
    <property type="match status" value="1"/>
</dbReference>
<feature type="domain" description="TIR" evidence="16">
    <location>
        <begin position="398"/>
        <end position="550"/>
    </location>
</feature>
<dbReference type="PROSITE" id="PS50104">
    <property type="entry name" value="TIR"/>
    <property type="match status" value="1"/>
</dbReference>
<dbReference type="GO" id="GO:0016020">
    <property type="term" value="C:membrane"/>
    <property type="evidence" value="ECO:0007669"/>
    <property type="project" value="UniProtKB-SubCell"/>
</dbReference>
<dbReference type="InterPro" id="IPR003599">
    <property type="entry name" value="Ig_sub"/>
</dbReference>
<evidence type="ECO:0000256" key="1">
    <source>
        <dbReference type="ARBA" id="ARBA00004479"/>
    </source>
</evidence>
<dbReference type="PANTHER" id="PTHR11890:SF7">
    <property type="entry name" value="INTERLEUKIN-1 RECEPTOR-LIKE 1"/>
    <property type="match status" value="1"/>
</dbReference>
<evidence type="ECO:0000256" key="10">
    <source>
        <dbReference type="ARBA" id="ARBA00023157"/>
    </source>
</evidence>
<evidence type="ECO:0000259" key="17">
    <source>
        <dbReference type="PROSITE" id="PS50835"/>
    </source>
</evidence>
<evidence type="ECO:0000256" key="12">
    <source>
        <dbReference type="ARBA" id="ARBA00023180"/>
    </source>
</evidence>
<keyword evidence="9 14" id="KW-0472">Membrane</keyword>
<evidence type="ECO:0000256" key="11">
    <source>
        <dbReference type="ARBA" id="ARBA00023170"/>
    </source>
</evidence>
<evidence type="ECO:0000256" key="2">
    <source>
        <dbReference type="ARBA" id="ARBA00009752"/>
    </source>
</evidence>
<organism evidence="18 19">
    <name type="scientific">Cairina moschata</name>
    <name type="common">Muscovy duck</name>
    <dbReference type="NCBI Taxonomy" id="8855"/>
    <lineage>
        <taxon>Eukaryota</taxon>
        <taxon>Metazoa</taxon>
        <taxon>Chordata</taxon>
        <taxon>Craniata</taxon>
        <taxon>Vertebrata</taxon>
        <taxon>Euteleostomi</taxon>
        <taxon>Archelosauria</taxon>
        <taxon>Archosauria</taxon>
        <taxon>Dinosauria</taxon>
        <taxon>Saurischia</taxon>
        <taxon>Theropoda</taxon>
        <taxon>Coelurosauria</taxon>
        <taxon>Aves</taxon>
        <taxon>Neognathae</taxon>
        <taxon>Galloanserae</taxon>
        <taxon>Anseriformes</taxon>
        <taxon>Anatidae</taxon>
        <taxon>Anatinae</taxon>
        <taxon>Cairina</taxon>
    </lineage>
</organism>
<evidence type="ECO:0000256" key="5">
    <source>
        <dbReference type="ARBA" id="ARBA00022737"/>
    </source>
</evidence>
<dbReference type="Gene3D" id="2.60.40.10">
    <property type="entry name" value="Immunoglobulins"/>
    <property type="match status" value="3"/>
</dbReference>
<evidence type="ECO:0000256" key="6">
    <source>
        <dbReference type="ARBA" id="ARBA00022801"/>
    </source>
</evidence>
<proteinExistence type="inferred from homology"/>
<keyword evidence="6" id="KW-0378">Hydrolase</keyword>
<comment type="similarity">
    <text evidence="2">Belongs to the interleukin-1 receptor family.</text>
</comment>
<keyword evidence="4 15" id="KW-0732">Signal</keyword>
<dbReference type="InterPro" id="IPR013151">
    <property type="entry name" value="Immunoglobulin_dom"/>
</dbReference>
<dbReference type="SMART" id="SM00409">
    <property type="entry name" value="IG"/>
    <property type="match status" value="3"/>
</dbReference>
<protein>
    <submittedName>
        <fullName evidence="18">Interleukin 1 receptor like 1</fullName>
    </submittedName>
</protein>
<sequence>MVGYIHLIFLYTFLLVSVTSESYDAMEGEALVVKCPRGNSAVKVTWYHTDTKKIIPEEEEGSRIFSLGRFLWFLPNSVEDSGNYTCVTHYPNNSTKEFNMSVKVHPYKEGICFPSQIRYPNDTRRGRIVCPTFDNYKNATMIQWYKVKKILMVPAVDQITVRSYLQPNKKSCLFQDCRPLQGERYLKKDKYIYISDLTKKDDGYYTCHFTYTHRGNVFNVSATRIFISEAKHLSLPAQILFPKEKDVIEVELGAPLSLKCQARLGIKKQPIDVVSWDVDNNPVIYTDTSRFHEETHFFEGQAREYYKEATLHISEIKEEDLLSNFTCVVVNEMGNTRATVTLQLKAQSDHPNVLMIVGFLVLLVIVAVSVVLYQFFRIDIVLFYREIFQPYSVKDDGKIYDAYVIYPRSYSNEANFVEYFVHQIMPDILENKCGYKLCIYGRDTYPGEDKASAIEKRIQKSRRLIILLTHQLLNCKEFAYDQHVALYNVLIQNNTKVILLEMERMETYETLQESLKYIIKKQGTVKWKEQHTVHPQSSNSKFWKRVRYLMPLRLRSSYSVNAG</sequence>
<evidence type="ECO:0000313" key="19">
    <source>
        <dbReference type="Proteomes" id="UP000694556"/>
    </source>
</evidence>
<evidence type="ECO:0000256" key="8">
    <source>
        <dbReference type="ARBA" id="ARBA00023027"/>
    </source>
</evidence>
<evidence type="ECO:0000256" key="7">
    <source>
        <dbReference type="ARBA" id="ARBA00022989"/>
    </source>
</evidence>
<dbReference type="Ensembl" id="ENSCMMT00000011668.1">
    <property type="protein sequence ID" value="ENSCMMP00000010603.1"/>
    <property type="gene ID" value="ENSCMMG00000006695.1"/>
</dbReference>
<dbReference type="SMART" id="SM00255">
    <property type="entry name" value="TIR"/>
    <property type="match status" value="1"/>
</dbReference>
<feature type="transmembrane region" description="Helical" evidence="14">
    <location>
        <begin position="353"/>
        <end position="376"/>
    </location>
</feature>
<reference evidence="18" key="1">
    <citation type="submission" date="2018-09" db="EMBL/GenBank/DDBJ databases">
        <title>Common duck and Muscovy duck high density SNP chip.</title>
        <authorList>
            <person name="Vignal A."/>
            <person name="Thebault N."/>
            <person name="Warren W.C."/>
        </authorList>
    </citation>
    <scope>NUCLEOTIDE SEQUENCE [LARGE SCALE GENOMIC DNA]</scope>
</reference>
<feature type="signal peptide" evidence="15">
    <location>
        <begin position="1"/>
        <end position="20"/>
    </location>
</feature>
<dbReference type="PROSITE" id="PS50835">
    <property type="entry name" value="IG_LIKE"/>
    <property type="match status" value="3"/>
</dbReference>
<reference evidence="18" key="3">
    <citation type="submission" date="2025-09" db="UniProtKB">
        <authorList>
            <consortium name="Ensembl"/>
        </authorList>
    </citation>
    <scope>IDENTIFICATION</scope>
</reference>
<keyword evidence="8" id="KW-0520">NAD</keyword>
<evidence type="ECO:0000256" key="15">
    <source>
        <dbReference type="SAM" id="SignalP"/>
    </source>
</evidence>
<keyword evidence="3 14" id="KW-0812">Transmembrane</keyword>
<dbReference type="Proteomes" id="UP000694556">
    <property type="component" value="Chromosome 1"/>
</dbReference>
<reference evidence="18" key="2">
    <citation type="submission" date="2025-08" db="UniProtKB">
        <authorList>
            <consortium name="Ensembl"/>
        </authorList>
    </citation>
    <scope>IDENTIFICATION</scope>
</reference>
<evidence type="ECO:0000256" key="14">
    <source>
        <dbReference type="SAM" id="Phobius"/>
    </source>
</evidence>